<comment type="caution">
    <text evidence="9">The sequence shown here is derived from an EMBL/GenBank/DDBJ whole genome shotgun (WGS) entry which is preliminary data.</text>
</comment>
<accession>A0A7K9DMU9</accession>
<feature type="non-terminal residue" evidence="9">
    <location>
        <position position="1"/>
    </location>
</feature>
<evidence type="ECO:0000256" key="7">
    <source>
        <dbReference type="ARBA" id="ARBA00033453"/>
    </source>
</evidence>
<dbReference type="PANTHER" id="PTHR21362">
    <property type="entry name" value="ACROSIN-BINDING PROTEIN"/>
    <property type="match status" value="1"/>
</dbReference>
<keyword evidence="10" id="KW-1185">Reference proteome</keyword>
<evidence type="ECO:0000256" key="6">
    <source>
        <dbReference type="ARBA" id="ARBA00032734"/>
    </source>
</evidence>
<dbReference type="Proteomes" id="UP000518305">
    <property type="component" value="Unassembled WGS sequence"/>
</dbReference>
<dbReference type="EMBL" id="VWZJ01011423">
    <property type="protein sequence ID" value="NXG64935.1"/>
    <property type="molecule type" value="Genomic_DNA"/>
</dbReference>
<sequence>EQQPGTPLSDQDYRQFFMLLQVAHRTRTACLLRVLYGCQNPLVQRLDKYENHGVIPKGPICSELPGTPFFPDFCSFSFYRCTTKRYFIKV</sequence>
<dbReference type="Pfam" id="PF07222">
    <property type="entry name" value="PBP_sp32"/>
    <property type="match status" value="1"/>
</dbReference>
<keyword evidence="4" id="KW-0732">Signal</keyword>
<keyword evidence="5" id="KW-0968">Cytoplasmic vesicle</keyword>
<comment type="function">
    <text evidence="8">Acrosomal protein that maintains proacrosin (pro-ACR) as an enzymatically inactive zymogen in the acrosome. Involved also in the acrosome formation.</text>
</comment>
<proteinExistence type="predicted"/>
<dbReference type="InterPro" id="IPR009865">
    <property type="entry name" value="Proacrosin-bd"/>
</dbReference>
<evidence type="ECO:0000256" key="1">
    <source>
        <dbReference type="ARBA" id="ARBA00004218"/>
    </source>
</evidence>
<feature type="non-terminal residue" evidence="9">
    <location>
        <position position="90"/>
    </location>
</feature>
<reference evidence="9 10" key="1">
    <citation type="submission" date="2019-09" db="EMBL/GenBank/DDBJ databases">
        <title>Bird 10,000 Genomes (B10K) Project - Family phase.</title>
        <authorList>
            <person name="Zhang G."/>
        </authorList>
    </citation>
    <scope>NUCLEOTIDE SEQUENCE [LARGE SCALE GENOMIC DNA]</scope>
    <source>
        <strain evidence="9">B10K-DU-001-23</strain>
        <tissue evidence="9">Muscle</tissue>
    </source>
</reference>
<dbReference type="GO" id="GO:0001669">
    <property type="term" value="C:acrosomal vesicle"/>
    <property type="evidence" value="ECO:0007669"/>
    <property type="project" value="UniProtKB-SubCell"/>
</dbReference>
<name>A0A7K9DMU9_9AVES</name>
<evidence type="ECO:0000313" key="9">
    <source>
        <dbReference type="EMBL" id="NXG64935.1"/>
    </source>
</evidence>
<evidence type="ECO:0000313" key="10">
    <source>
        <dbReference type="Proteomes" id="UP000518305"/>
    </source>
</evidence>
<evidence type="ECO:0000256" key="2">
    <source>
        <dbReference type="ARBA" id="ARBA00018940"/>
    </source>
</evidence>
<evidence type="ECO:0000256" key="5">
    <source>
        <dbReference type="ARBA" id="ARBA00023329"/>
    </source>
</evidence>
<comment type="subcellular location">
    <subcellularLocation>
        <location evidence="1">Cytoplasmic vesicle</location>
        <location evidence="1">Secretory vesicle</location>
        <location evidence="1">Acrosome</location>
    </subcellularLocation>
</comment>
<protein>
    <recommendedName>
        <fullName evidence="2">Acrosin-binding protein</fullName>
    </recommendedName>
    <alternativeName>
        <fullName evidence="6">Acrosin-binding protein, 60 kDa form</fullName>
    </alternativeName>
    <alternativeName>
        <fullName evidence="7">Proacrosin-binding protein sp32</fullName>
    </alternativeName>
</protein>
<dbReference type="GO" id="GO:0005634">
    <property type="term" value="C:nucleus"/>
    <property type="evidence" value="ECO:0007669"/>
    <property type="project" value="TreeGrafter"/>
</dbReference>
<gene>
    <name evidence="9" type="primary">Acrbp</name>
    <name evidence="9" type="ORF">HEMCOM_R05843</name>
</gene>
<evidence type="ECO:0000256" key="8">
    <source>
        <dbReference type="ARBA" id="ARBA00045517"/>
    </source>
</evidence>
<keyword evidence="3" id="KW-0597">Phosphoprotein</keyword>
<evidence type="ECO:0000256" key="3">
    <source>
        <dbReference type="ARBA" id="ARBA00022553"/>
    </source>
</evidence>
<dbReference type="OrthoDB" id="9009946at2759"/>
<dbReference type="PANTHER" id="PTHR21362:SF1">
    <property type="entry name" value="ACROSIN-BINDING PROTEIN"/>
    <property type="match status" value="1"/>
</dbReference>
<dbReference type="AlphaFoldDB" id="A0A7K9DMU9"/>
<organism evidence="9 10">
    <name type="scientific">Hemiprocne comata</name>
    <dbReference type="NCBI Taxonomy" id="243314"/>
    <lineage>
        <taxon>Eukaryota</taxon>
        <taxon>Metazoa</taxon>
        <taxon>Chordata</taxon>
        <taxon>Craniata</taxon>
        <taxon>Vertebrata</taxon>
        <taxon>Euteleostomi</taxon>
        <taxon>Archelosauria</taxon>
        <taxon>Archosauria</taxon>
        <taxon>Dinosauria</taxon>
        <taxon>Saurischia</taxon>
        <taxon>Theropoda</taxon>
        <taxon>Coelurosauria</taxon>
        <taxon>Aves</taxon>
        <taxon>Neognathae</taxon>
        <taxon>Neoaves</taxon>
        <taxon>Strisores</taxon>
        <taxon>Apodiformes</taxon>
        <taxon>Apodidae</taxon>
        <taxon>Hemiprocninae</taxon>
        <taxon>Hemiprocne</taxon>
    </lineage>
</organism>
<evidence type="ECO:0000256" key="4">
    <source>
        <dbReference type="ARBA" id="ARBA00022729"/>
    </source>
</evidence>